<comment type="similarity">
    <text evidence="9">Belongs to the monovalent cation:proton antiporter 2 (CPA2) transporter (TC 2.A.37) family. CHX (TC 2.A.37.4) subfamily.</text>
</comment>
<dbReference type="GO" id="GO:0015297">
    <property type="term" value="F:antiporter activity"/>
    <property type="evidence" value="ECO:0007669"/>
    <property type="project" value="InterPro"/>
</dbReference>
<evidence type="ECO:0000256" key="6">
    <source>
        <dbReference type="ARBA" id="ARBA00022989"/>
    </source>
</evidence>
<gene>
    <name evidence="14" type="ORF">RND81_13G085900</name>
</gene>
<feature type="domain" description="Cation/H+ exchanger transmembrane" evidence="11">
    <location>
        <begin position="53"/>
        <end position="412"/>
    </location>
</feature>
<evidence type="ECO:0000259" key="12">
    <source>
        <dbReference type="Pfam" id="PF23256"/>
    </source>
</evidence>
<dbReference type="Gene3D" id="1.20.1530.20">
    <property type="match status" value="1"/>
</dbReference>
<feature type="transmembrane region" description="Helical" evidence="10">
    <location>
        <begin position="130"/>
        <end position="147"/>
    </location>
</feature>
<keyword evidence="7" id="KW-0406">Ion transport</keyword>
<dbReference type="PANTHER" id="PTHR32468:SF23">
    <property type="entry name" value="CATION_H(+) ANTIPORTER 14"/>
    <property type="match status" value="1"/>
</dbReference>
<comment type="subcellular location">
    <subcellularLocation>
        <location evidence="1">Membrane</location>
        <topology evidence="1">Multi-pass membrane protein</topology>
    </subcellularLocation>
</comment>
<feature type="transmembrane region" description="Helical" evidence="10">
    <location>
        <begin position="340"/>
        <end position="361"/>
    </location>
</feature>
<evidence type="ECO:0000256" key="2">
    <source>
        <dbReference type="ARBA" id="ARBA00022448"/>
    </source>
</evidence>
<dbReference type="InterPro" id="IPR038770">
    <property type="entry name" value="Na+/solute_symporter_sf"/>
</dbReference>
<feature type="domain" description="Cation/H(+) antiporter C-terminal" evidence="13">
    <location>
        <begin position="636"/>
        <end position="770"/>
    </location>
</feature>
<feature type="transmembrane region" description="Helical" evidence="10">
    <location>
        <begin position="262"/>
        <end position="278"/>
    </location>
</feature>
<feature type="transmembrane region" description="Helical" evidence="10">
    <location>
        <begin position="232"/>
        <end position="250"/>
    </location>
</feature>
<evidence type="ECO:0000256" key="3">
    <source>
        <dbReference type="ARBA" id="ARBA00022538"/>
    </source>
</evidence>
<dbReference type="InterPro" id="IPR050794">
    <property type="entry name" value="CPA2_transporter"/>
</dbReference>
<proteinExistence type="inferred from homology"/>
<dbReference type="Proteomes" id="UP001443914">
    <property type="component" value="Unassembled WGS sequence"/>
</dbReference>
<feature type="transmembrane region" description="Helical" evidence="10">
    <location>
        <begin position="34"/>
        <end position="56"/>
    </location>
</feature>
<dbReference type="GO" id="GO:0016020">
    <property type="term" value="C:membrane"/>
    <property type="evidence" value="ECO:0007669"/>
    <property type="project" value="UniProtKB-SubCell"/>
</dbReference>
<keyword evidence="2" id="KW-0813">Transport</keyword>
<dbReference type="GO" id="GO:0006885">
    <property type="term" value="P:regulation of pH"/>
    <property type="evidence" value="ECO:0007669"/>
    <property type="project" value="TreeGrafter"/>
</dbReference>
<evidence type="ECO:0000256" key="8">
    <source>
        <dbReference type="ARBA" id="ARBA00023136"/>
    </source>
</evidence>
<keyword evidence="6 10" id="KW-1133">Transmembrane helix</keyword>
<feature type="transmembrane region" description="Helical" evidence="10">
    <location>
        <begin position="400"/>
        <end position="422"/>
    </location>
</feature>
<evidence type="ECO:0000256" key="5">
    <source>
        <dbReference type="ARBA" id="ARBA00022958"/>
    </source>
</evidence>
<organism evidence="14 15">
    <name type="scientific">Saponaria officinalis</name>
    <name type="common">Common soapwort</name>
    <name type="synonym">Lychnis saponaria</name>
    <dbReference type="NCBI Taxonomy" id="3572"/>
    <lineage>
        <taxon>Eukaryota</taxon>
        <taxon>Viridiplantae</taxon>
        <taxon>Streptophyta</taxon>
        <taxon>Embryophyta</taxon>
        <taxon>Tracheophyta</taxon>
        <taxon>Spermatophyta</taxon>
        <taxon>Magnoliopsida</taxon>
        <taxon>eudicotyledons</taxon>
        <taxon>Gunneridae</taxon>
        <taxon>Pentapetalae</taxon>
        <taxon>Caryophyllales</taxon>
        <taxon>Caryophyllaceae</taxon>
        <taxon>Caryophylleae</taxon>
        <taxon>Saponaria</taxon>
    </lineage>
</organism>
<dbReference type="InterPro" id="IPR057290">
    <property type="entry name" value="CHX17_C"/>
</dbReference>
<evidence type="ECO:0000256" key="4">
    <source>
        <dbReference type="ARBA" id="ARBA00022692"/>
    </source>
</evidence>
<feature type="transmembrane region" description="Helical" evidence="10">
    <location>
        <begin position="68"/>
        <end position="85"/>
    </location>
</feature>
<evidence type="ECO:0008006" key="16">
    <source>
        <dbReference type="Google" id="ProtNLM"/>
    </source>
</evidence>
<evidence type="ECO:0000313" key="15">
    <source>
        <dbReference type="Proteomes" id="UP001443914"/>
    </source>
</evidence>
<dbReference type="Pfam" id="PF00999">
    <property type="entry name" value="Na_H_Exchanger"/>
    <property type="match status" value="1"/>
</dbReference>
<dbReference type="Pfam" id="PF23256">
    <property type="entry name" value="CHX17_2nd"/>
    <property type="match status" value="1"/>
</dbReference>
<keyword evidence="4 10" id="KW-0812">Transmembrane</keyword>
<sequence length="784" mass="88399">MSNNSIFWNEGVAIGSYKIACQGYFERSQLFDGLLCSISSAILIEIGLVLSLYRFVRLLLKPLGMPNVAQMLAGFIVGPFFELYVDSYSVHKPSLLTIISILSHIGFYLHLFLLGVEINLRKVAKTGKKAFVISLSGLFTSLAFSYVTCSKVKRDEFKFTSLPIILYNAFNYLMSTASHLNDLGISNSKLGQLASSASMIIDMSVMLLSLTTYNIVYPLIHGREHLWKCLLVLYYALLFFGFRPLLIYILSLKPEGKPMKQMHFIIIVVTILVLALMGECIDQKFSPFLVALSLPEEPLATILAERLDPFISSVLYPFFIITRGMDMDFQDFDKSCNAMVVILSMGYLGKFFGTIISARLFRLPFSQAITLSLIMSARGVLDISALSTSLQYQVLKKNHYTIYLLHSAITMGVLLPFAKFFYEPSKQYSTLMRHSIVDFHQYDELLKILVCIHKEENLPGLLRILRVCHSTPENPISVMVLQLLQLTGRCTMPIMAPLHEVSSISSLRSNIDRCTNIVNSFLSLERETEGMTRAQHYVAMSPYTTMHNDICNLAYEKTVGLVILPFHTSWANDGAVKDTSLSIREVNNMVLKKAPCSVGVLIDRSRSQPRVFDEDGVLIDQSRSHPRFVDEGVYMISVIFVGGVDDYEALAYSRLFASHPSVRLNVLWLKAPTTEETNELDYEVMKKFHKSCRNNDRISFNEVVVNNGAETVQVMVSIKDHVDLVVTGMHHHLESTPMLGLSDGWSEYPELGVLGDMFASSDFEFSLLIVQLEPQNEFTLNFEK</sequence>
<dbReference type="InterPro" id="IPR057291">
    <property type="entry name" value="CHX17_2nd"/>
</dbReference>
<dbReference type="InterPro" id="IPR006153">
    <property type="entry name" value="Cation/H_exchanger_TM"/>
</dbReference>
<comment type="caution">
    <text evidence="14">The sequence shown here is derived from an EMBL/GenBank/DDBJ whole genome shotgun (WGS) entry which is preliminary data.</text>
</comment>
<dbReference type="AlphaFoldDB" id="A0AAW1GYB3"/>
<dbReference type="GO" id="GO:0006813">
    <property type="term" value="P:potassium ion transport"/>
    <property type="evidence" value="ECO:0007669"/>
    <property type="project" value="UniProtKB-KW"/>
</dbReference>
<reference evidence="14" key="1">
    <citation type="submission" date="2024-03" db="EMBL/GenBank/DDBJ databases">
        <title>WGS assembly of Saponaria officinalis var. Norfolk2.</title>
        <authorList>
            <person name="Jenkins J."/>
            <person name="Shu S."/>
            <person name="Grimwood J."/>
            <person name="Barry K."/>
            <person name="Goodstein D."/>
            <person name="Schmutz J."/>
            <person name="Leebens-Mack J."/>
            <person name="Osbourn A."/>
        </authorList>
    </citation>
    <scope>NUCLEOTIDE SEQUENCE [LARGE SCALE GENOMIC DNA]</scope>
    <source>
        <strain evidence="14">JIC</strain>
    </source>
</reference>
<evidence type="ECO:0000259" key="11">
    <source>
        <dbReference type="Pfam" id="PF00999"/>
    </source>
</evidence>
<feature type="transmembrane region" description="Helical" evidence="10">
    <location>
        <begin position="200"/>
        <end position="220"/>
    </location>
</feature>
<accession>A0AAW1GYB3</accession>
<dbReference type="GO" id="GO:0012505">
    <property type="term" value="C:endomembrane system"/>
    <property type="evidence" value="ECO:0007669"/>
    <property type="project" value="TreeGrafter"/>
</dbReference>
<protein>
    <recommendedName>
        <fullName evidence="16">Cation/H+ exchanger domain-containing protein</fullName>
    </recommendedName>
</protein>
<evidence type="ECO:0000256" key="10">
    <source>
        <dbReference type="SAM" id="Phobius"/>
    </source>
</evidence>
<evidence type="ECO:0000259" key="13">
    <source>
        <dbReference type="Pfam" id="PF23259"/>
    </source>
</evidence>
<feature type="transmembrane region" description="Helical" evidence="10">
    <location>
        <begin position="159"/>
        <end position="180"/>
    </location>
</feature>
<evidence type="ECO:0000256" key="7">
    <source>
        <dbReference type="ARBA" id="ARBA00023065"/>
    </source>
</evidence>
<dbReference type="EMBL" id="JBDFQZ010000013">
    <property type="protein sequence ID" value="KAK9668775.1"/>
    <property type="molecule type" value="Genomic_DNA"/>
</dbReference>
<keyword evidence="5" id="KW-0630">Potassium</keyword>
<name>A0AAW1GYB3_SAPOF</name>
<feature type="domain" description="Cation/H(+) antiporter central" evidence="12">
    <location>
        <begin position="510"/>
        <end position="609"/>
    </location>
</feature>
<keyword evidence="15" id="KW-1185">Reference proteome</keyword>
<dbReference type="Pfam" id="PF23259">
    <property type="entry name" value="CHX17_C"/>
    <property type="match status" value="1"/>
</dbReference>
<evidence type="ECO:0000256" key="1">
    <source>
        <dbReference type="ARBA" id="ARBA00004141"/>
    </source>
</evidence>
<feature type="transmembrane region" description="Helical" evidence="10">
    <location>
        <begin position="97"/>
        <end position="118"/>
    </location>
</feature>
<dbReference type="PANTHER" id="PTHR32468">
    <property type="entry name" value="CATION/H + ANTIPORTER"/>
    <property type="match status" value="1"/>
</dbReference>
<keyword evidence="3" id="KW-0633">Potassium transport</keyword>
<evidence type="ECO:0000256" key="9">
    <source>
        <dbReference type="ARBA" id="ARBA00038341"/>
    </source>
</evidence>
<dbReference type="GO" id="GO:1902600">
    <property type="term" value="P:proton transmembrane transport"/>
    <property type="evidence" value="ECO:0007669"/>
    <property type="project" value="InterPro"/>
</dbReference>
<keyword evidence="8 10" id="KW-0472">Membrane</keyword>
<evidence type="ECO:0000313" key="14">
    <source>
        <dbReference type="EMBL" id="KAK9668775.1"/>
    </source>
</evidence>